<evidence type="ECO:0000256" key="4">
    <source>
        <dbReference type="ARBA" id="ARBA00022827"/>
    </source>
</evidence>
<evidence type="ECO:0000256" key="6">
    <source>
        <dbReference type="SAM" id="MobiDB-lite"/>
    </source>
</evidence>
<feature type="domain" description="Alpha-glycerophosphate oxidase C-terminal" evidence="8">
    <location>
        <begin position="408"/>
        <end position="509"/>
    </location>
</feature>
<evidence type="ECO:0000256" key="3">
    <source>
        <dbReference type="ARBA" id="ARBA00022630"/>
    </source>
</evidence>
<comment type="cofactor">
    <cofactor evidence="1">
        <name>FAD</name>
        <dbReference type="ChEBI" id="CHEBI:57692"/>
    </cofactor>
</comment>
<dbReference type="SUPFAM" id="SSF54373">
    <property type="entry name" value="FAD-linked reductases, C-terminal domain"/>
    <property type="match status" value="1"/>
</dbReference>
<dbReference type="GO" id="GO:0004368">
    <property type="term" value="F:glycerol-3-phosphate dehydrogenase (quinone) activity"/>
    <property type="evidence" value="ECO:0007669"/>
    <property type="project" value="UniProtKB-EC"/>
</dbReference>
<dbReference type="NCBIfam" id="NF009906">
    <property type="entry name" value="PRK13369.1"/>
    <property type="match status" value="1"/>
</dbReference>
<evidence type="ECO:0000256" key="2">
    <source>
        <dbReference type="ARBA" id="ARBA00007330"/>
    </source>
</evidence>
<dbReference type="PANTHER" id="PTHR11985:SF15">
    <property type="entry name" value="GLYCEROL-3-PHOSPHATE DEHYDROGENASE, MITOCHONDRIAL"/>
    <property type="match status" value="1"/>
</dbReference>
<dbReference type="InterPro" id="IPR036188">
    <property type="entry name" value="FAD/NAD-bd_sf"/>
</dbReference>
<dbReference type="InterPro" id="IPR000447">
    <property type="entry name" value="G3P_DH_FAD-dep"/>
</dbReference>
<evidence type="ECO:0000256" key="5">
    <source>
        <dbReference type="ARBA" id="ARBA00023002"/>
    </source>
</evidence>
<keyword evidence="3" id="KW-0285">Flavoprotein</keyword>
<keyword evidence="5 9" id="KW-0560">Oxidoreductase</keyword>
<dbReference type="Gene3D" id="6.10.250.1890">
    <property type="match status" value="1"/>
</dbReference>
<dbReference type="EC" id="1.1.5.3" evidence="9"/>
<dbReference type="Gene3D" id="3.30.9.10">
    <property type="entry name" value="D-Amino Acid Oxidase, subunit A, domain 2"/>
    <property type="match status" value="1"/>
</dbReference>
<dbReference type="InterPro" id="IPR031656">
    <property type="entry name" value="DAO_C"/>
</dbReference>
<evidence type="ECO:0000313" key="9">
    <source>
        <dbReference type="EMBL" id="MZI95325.1"/>
    </source>
</evidence>
<keyword evidence="4" id="KW-0274">FAD</keyword>
<comment type="similarity">
    <text evidence="2">Belongs to the FAD-dependent glycerol-3-phosphate dehydrogenase family.</text>
</comment>
<dbReference type="AlphaFoldDB" id="A0A7X4LNM6"/>
<name>A0A7X4LNM6_9VIBR</name>
<feature type="region of interest" description="Disordered" evidence="6">
    <location>
        <begin position="516"/>
        <end position="536"/>
    </location>
</feature>
<dbReference type="PRINTS" id="PR01001">
    <property type="entry name" value="FADG3PDH"/>
</dbReference>
<sequence>MQPKTSAHPQHETIFDIIVVGGGINGAGIAAEASQRGLKVAIYDAHDFAGATSSASSKLIHGGLRYLEHYEFRLVSEALAEREVLLKKAPHLVKPMRFRLPHEPHLRPTWMIRMGLFLYDHLGMRGKAPAIIKPHDAQADSTLEKSYRITLDPNVVKETFKQGFEYSDCWVDDARLVILNILSAQEHGAETRNYCTVEKAYHKDGLWHVDLFDQRTQTRSTRMSKTLVNATGPWVKSFLTQQTQLTSPYGIRMIKGSHIVVPQIHDEPYAYILQNSDHRIVFVIPYLEKYSLIGTTDVEYHGNPREASISEQEQDYLIEIVNQHFKHQIRREDIVYQYSGVRPLCDDESDSPQAITRDYTLALDESCPSILSIFGGKLTTYRKLAQAALEKLEPYLPNIEPEPKIPSTLPGSEHYDYSMLYHDLTQAYPFIASELIQRWLTSYGSRVSTTLLRNVSCTADLGSELIPGLFTKEVDYLLEFEHVYHVDDVLWRRTKLGIEANEEQVTIVDNYLRQKRDSEQGKAPETTSPLTEIIKD</sequence>
<feature type="domain" description="FAD dependent oxidoreductase" evidence="7">
    <location>
        <begin position="16"/>
        <end position="382"/>
    </location>
</feature>
<keyword evidence="10" id="KW-1185">Reference proteome</keyword>
<accession>A0A7X4LNM6</accession>
<dbReference type="GO" id="GO:0046168">
    <property type="term" value="P:glycerol-3-phosphate catabolic process"/>
    <property type="evidence" value="ECO:0007669"/>
    <property type="project" value="TreeGrafter"/>
</dbReference>
<evidence type="ECO:0000256" key="1">
    <source>
        <dbReference type="ARBA" id="ARBA00001974"/>
    </source>
</evidence>
<dbReference type="PROSITE" id="PS00978">
    <property type="entry name" value="FAD_G3PDH_2"/>
    <property type="match status" value="1"/>
</dbReference>
<dbReference type="Proteomes" id="UP000462621">
    <property type="component" value="Unassembled WGS sequence"/>
</dbReference>
<dbReference type="InterPro" id="IPR006076">
    <property type="entry name" value="FAD-dep_OxRdtase"/>
</dbReference>
<dbReference type="SUPFAM" id="SSF51905">
    <property type="entry name" value="FAD/NAD(P)-binding domain"/>
    <property type="match status" value="1"/>
</dbReference>
<dbReference type="Gene3D" id="1.10.8.870">
    <property type="entry name" value="Alpha-glycerophosphate oxidase, cap domain"/>
    <property type="match status" value="1"/>
</dbReference>
<evidence type="ECO:0000259" key="7">
    <source>
        <dbReference type="Pfam" id="PF01266"/>
    </source>
</evidence>
<gene>
    <name evidence="9" type="ORF">F9817_19300</name>
</gene>
<comment type="caution">
    <text evidence="9">The sequence shown here is derived from an EMBL/GenBank/DDBJ whole genome shotgun (WGS) entry which is preliminary data.</text>
</comment>
<dbReference type="Pfam" id="PF01266">
    <property type="entry name" value="DAO"/>
    <property type="match status" value="1"/>
</dbReference>
<dbReference type="EMBL" id="WEKT01000052">
    <property type="protein sequence ID" value="MZI95325.1"/>
    <property type="molecule type" value="Genomic_DNA"/>
</dbReference>
<proteinExistence type="inferred from homology"/>
<evidence type="ECO:0000313" key="10">
    <source>
        <dbReference type="Proteomes" id="UP000462621"/>
    </source>
</evidence>
<evidence type="ECO:0000259" key="8">
    <source>
        <dbReference type="Pfam" id="PF16901"/>
    </source>
</evidence>
<dbReference type="Gene3D" id="3.50.50.60">
    <property type="entry name" value="FAD/NAD(P)-binding domain"/>
    <property type="match status" value="1"/>
</dbReference>
<dbReference type="PANTHER" id="PTHR11985">
    <property type="entry name" value="GLYCEROL-3-PHOSPHATE DEHYDROGENASE"/>
    <property type="match status" value="1"/>
</dbReference>
<organism evidence="9 10">
    <name type="scientific">Vibrio eleionomae</name>
    <dbReference type="NCBI Taxonomy" id="2653505"/>
    <lineage>
        <taxon>Bacteria</taxon>
        <taxon>Pseudomonadati</taxon>
        <taxon>Pseudomonadota</taxon>
        <taxon>Gammaproteobacteria</taxon>
        <taxon>Vibrionales</taxon>
        <taxon>Vibrionaceae</taxon>
        <taxon>Vibrio</taxon>
    </lineage>
</organism>
<dbReference type="InterPro" id="IPR038299">
    <property type="entry name" value="DAO_C_sf"/>
</dbReference>
<dbReference type="NCBIfam" id="NF008899">
    <property type="entry name" value="PRK12266.1"/>
    <property type="match status" value="1"/>
</dbReference>
<dbReference type="Pfam" id="PF16901">
    <property type="entry name" value="DAO_C"/>
    <property type="match status" value="1"/>
</dbReference>
<protein>
    <submittedName>
        <fullName evidence="9">Glycerol-3-phosphate dehydrogenase</fullName>
        <ecNumber evidence="9">1.1.5.3</ecNumber>
    </submittedName>
</protein>
<reference evidence="9 10" key="1">
    <citation type="submission" date="2019-10" db="EMBL/GenBank/DDBJ databases">
        <title>Vibrio sp. nov. isolated from a shrimp pond.</title>
        <authorList>
            <person name="Gomez-Gil B."/>
            <person name="Enciso-Ibarra J."/>
            <person name="Enciso-Ibarra K."/>
            <person name="Bolan-Mejia C."/>
        </authorList>
    </citation>
    <scope>NUCLEOTIDE SEQUENCE [LARGE SCALE GENOMIC DNA]</scope>
    <source>
        <strain evidence="9 10">CAIM 722</strain>
    </source>
</reference>